<protein>
    <submittedName>
        <fullName evidence="1">Uncharacterized protein</fullName>
    </submittedName>
</protein>
<dbReference type="AlphaFoldDB" id="A0A6A3H0I8"/>
<reference evidence="1 2" key="1">
    <citation type="submission" date="2018-09" db="EMBL/GenBank/DDBJ databases">
        <title>Genomic investigation of the strawberry pathogen Phytophthora fragariae indicates pathogenicity is determined by transcriptional variation in three key races.</title>
        <authorList>
            <person name="Adams T.M."/>
            <person name="Armitage A.D."/>
            <person name="Sobczyk M.K."/>
            <person name="Bates H.J."/>
            <person name="Dunwell J.M."/>
            <person name="Nellist C.F."/>
            <person name="Harrison R.J."/>
        </authorList>
    </citation>
    <scope>NUCLEOTIDE SEQUENCE [LARGE SCALE GENOMIC DNA]</scope>
    <source>
        <strain evidence="1 2">SCRP245</strain>
    </source>
</reference>
<name>A0A6A3H0I8_9STRA</name>
<evidence type="ECO:0000313" key="2">
    <source>
        <dbReference type="Proteomes" id="UP000460718"/>
    </source>
</evidence>
<organism evidence="1 2">
    <name type="scientific">Phytophthora fragariae</name>
    <dbReference type="NCBI Taxonomy" id="53985"/>
    <lineage>
        <taxon>Eukaryota</taxon>
        <taxon>Sar</taxon>
        <taxon>Stramenopiles</taxon>
        <taxon>Oomycota</taxon>
        <taxon>Peronosporomycetes</taxon>
        <taxon>Peronosporales</taxon>
        <taxon>Peronosporaceae</taxon>
        <taxon>Phytophthora</taxon>
    </lineage>
</organism>
<gene>
    <name evidence="1" type="ORF">PF011_g29203</name>
</gene>
<comment type="caution">
    <text evidence="1">The sequence shown here is derived from an EMBL/GenBank/DDBJ whole genome shotgun (WGS) entry which is preliminary data.</text>
</comment>
<accession>A0A6A3H0I8</accession>
<evidence type="ECO:0000313" key="1">
    <source>
        <dbReference type="EMBL" id="KAE8962949.1"/>
    </source>
</evidence>
<dbReference type="Proteomes" id="UP000460718">
    <property type="component" value="Unassembled WGS sequence"/>
</dbReference>
<sequence>MRRLAYSWELLCTLPISDSLAEFPDVEFCCARVAHTDPARNCRVCEVADHIMVERRLRCGSPTCKLYGSCKYSWKVWIYEGSNQVQVESTTSGTTQRNVKALTKHR</sequence>
<proteinExistence type="predicted"/>
<dbReference type="EMBL" id="QXFW01005162">
    <property type="protein sequence ID" value="KAE8962949.1"/>
    <property type="molecule type" value="Genomic_DNA"/>
</dbReference>